<dbReference type="PANTHER" id="PTHR40055:SF1">
    <property type="entry name" value="TRANSCRIPTIONAL REGULATOR YGIV-RELATED"/>
    <property type="match status" value="1"/>
</dbReference>
<dbReference type="Pfam" id="PF12833">
    <property type="entry name" value="HTH_18"/>
    <property type="match status" value="1"/>
</dbReference>
<sequence length="177" mass="20673">MEYIAKIGNYSPFHFHRIFKAITNETINEYITRKRIEKTSSILLHKREITISELSLQYGFSSNSSFTRTFKKFYGISPKKFRMVNSNKFSKIGKANSKNGQENGLSHQYICTINNLKNWIKMKAKIEIKELPELDLAYITQIGHNGMQNSYSKLIKWATSRRLLENLNVKNSCHLSR</sequence>
<dbReference type="InterPro" id="IPR018062">
    <property type="entry name" value="HTH_AraC-typ_CS"/>
</dbReference>
<proteinExistence type="predicted"/>
<dbReference type="InterPro" id="IPR050908">
    <property type="entry name" value="SmbC-like"/>
</dbReference>
<evidence type="ECO:0000259" key="4">
    <source>
        <dbReference type="PROSITE" id="PS01124"/>
    </source>
</evidence>
<dbReference type="InterPro" id="IPR020449">
    <property type="entry name" value="Tscrpt_reg_AraC-type_HTH"/>
</dbReference>
<dbReference type="PROSITE" id="PS00041">
    <property type="entry name" value="HTH_ARAC_FAMILY_1"/>
    <property type="match status" value="1"/>
</dbReference>
<evidence type="ECO:0000256" key="1">
    <source>
        <dbReference type="ARBA" id="ARBA00023015"/>
    </source>
</evidence>
<reference evidence="6" key="1">
    <citation type="submission" date="2016-03" db="EMBL/GenBank/DDBJ databases">
        <title>Draft genome sequence of Paenibacillus glacialis DSM 22343.</title>
        <authorList>
            <person name="Shin S.-K."/>
            <person name="Yi H."/>
        </authorList>
    </citation>
    <scope>NUCLEOTIDE SEQUENCE [LARGE SCALE GENOMIC DNA]</scope>
    <source>
        <strain evidence="6">CCUG 60099</strain>
    </source>
</reference>
<evidence type="ECO:0000256" key="3">
    <source>
        <dbReference type="ARBA" id="ARBA00023163"/>
    </source>
</evidence>
<evidence type="ECO:0000313" key="5">
    <source>
        <dbReference type="EMBL" id="OCB73682.1"/>
    </source>
</evidence>
<dbReference type="PANTHER" id="PTHR40055">
    <property type="entry name" value="TRANSCRIPTIONAL REGULATOR YGIV-RELATED"/>
    <property type="match status" value="1"/>
</dbReference>
<evidence type="ECO:0000256" key="2">
    <source>
        <dbReference type="ARBA" id="ARBA00023125"/>
    </source>
</evidence>
<gene>
    <name evidence="5" type="ORF">FLP_13465</name>
</gene>
<dbReference type="EMBL" id="LVEN01000027">
    <property type="protein sequence ID" value="OCB73682.1"/>
    <property type="molecule type" value="Genomic_DNA"/>
</dbReference>
<comment type="caution">
    <text evidence="5">The sequence shown here is derived from an EMBL/GenBank/DDBJ whole genome shotgun (WGS) entry which is preliminary data.</text>
</comment>
<evidence type="ECO:0000313" key="6">
    <source>
        <dbReference type="Proteomes" id="UP000093343"/>
    </source>
</evidence>
<protein>
    <recommendedName>
        <fullName evidence="4">HTH araC/xylS-type domain-containing protein</fullName>
    </recommendedName>
</protein>
<keyword evidence="3" id="KW-0804">Transcription</keyword>
<name>A0ABX2XII0_9FLAO</name>
<dbReference type="Gene3D" id="1.10.10.60">
    <property type="entry name" value="Homeodomain-like"/>
    <property type="match status" value="2"/>
</dbReference>
<feature type="domain" description="HTH araC/xylS-type" evidence="4">
    <location>
        <begin position="1"/>
        <end position="84"/>
    </location>
</feature>
<dbReference type="Proteomes" id="UP000093343">
    <property type="component" value="Unassembled WGS sequence"/>
</dbReference>
<dbReference type="SUPFAM" id="SSF46689">
    <property type="entry name" value="Homeodomain-like"/>
    <property type="match status" value="1"/>
</dbReference>
<dbReference type="PROSITE" id="PS01124">
    <property type="entry name" value="HTH_ARAC_FAMILY_2"/>
    <property type="match status" value="1"/>
</dbReference>
<dbReference type="SMART" id="SM00342">
    <property type="entry name" value="HTH_ARAC"/>
    <property type="match status" value="1"/>
</dbReference>
<keyword evidence="1" id="KW-0805">Transcription regulation</keyword>
<accession>A0ABX2XII0</accession>
<dbReference type="PRINTS" id="PR00032">
    <property type="entry name" value="HTHARAC"/>
</dbReference>
<dbReference type="InterPro" id="IPR018060">
    <property type="entry name" value="HTH_AraC"/>
</dbReference>
<organism evidence="5 6">
    <name type="scientific">Flavobacterium piscis</name>
    <dbReference type="NCBI Taxonomy" id="1114874"/>
    <lineage>
        <taxon>Bacteria</taxon>
        <taxon>Pseudomonadati</taxon>
        <taxon>Bacteroidota</taxon>
        <taxon>Flavobacteriia</taxon>
        <taxon>Flavobacteriales</taxon>
        <taxon>Flavobacteriaceae</taxon>
        <taxon>Flavobacterium</taxon>
    </lineage>
</organism>
<dbReference type="InterPro" id="IPR009057">
    <property type="entry name" value="Homeodomain-like_sf"/>
</dbReference>
<keyword evidence="6" id="KW-1185">Reference proteome</keyword>
<keyword evidence="2" id="KW-0238">DNA-binding</keyword>